<dbReference type="EMBL" id="JAVDRL010000003">
    <property type="protein sequence ID" value="MDR6530384.1"/>
    <property type="molecule type" value="Genomic_DNA"/>
</dbReference>
<sequence>MTKYVPAVVTGLVVSVALSFVLGFAASASGQPPSSPIWLPGLIFGAITTFAMANLVGTKGSKAATPAQKEAALAFRTEPGQALLIVFREGFVGKAVGLNLVLDGVAAAQLKSPRFTALSIAPGAHVLAAGFGGLAASQNRPVEERFTAAPGDLVAFRAVMSMGMAKNTIRLERVDDRPALASKLKAMTMVAPHAQAEPSAATSLTA</sequence>
<feature type="transmembrane region" description="Helical" evidence="1">
    <location>
        <begin position="37"/>
        <end position="56"/>
    </location>
</feature>
<keyword evidence="1" id="KW-0472">Membrane</keyword>
<dbReference type="RefSeq" id="WP_310029924.1">
    <property type="nucleotide sequence ID" value="NZ_JAVDRL010000003.1"/>
</dbReference>
<reference evidence="2 3" key="1">
    <citation type="submission" date="2023-07" db="EMBL/GenBank/DDBJ databases">
        <title>Sorghum-associated microbial communities from plants grown in Nebraska, USA.</title>
        <authorList>
            <person name="Schachtman D."/>
        </authorList>
    </citation>
    <scope>NUCLEOTIDE SEQUENCE [LARGE SCALE GENOMIC DNA]</scope>
    <source>
        <strain evidence="2 3">DS2154</strain>
    </source>
</reference>
<name>A0ABU1MW25_9CAUL</name>
<gene>
    <name evidence="2" type="ORF">J2800_001120</name>
</gene>
<proteinExistence type="predicted"/>
<keyword evidence="3" id="KW-1185">Reference proteome</keyword>
<evidence type="ECO:0000256" key="1">
    <source>
        <dbReference type="SAM" id="Phobius"/>
    </source>
</evidence>
<evidence type="ECO:0000313" key="3">
    <source>
        <dbReference type="Proteomes" id="UP001262754"/>
    </source>
</evidence>
<dbReference type="Proteomes" id="UP001262754">
    <property type="component" value="Unassembled WGS sequence"/>
</dbReference>
<comment type="caution">
    <text evidence="2">The sequence shown here is derived from an EMBL/GenBank/DDBJ whole genome shotgun (WGS) entry which is preliminary data.</text>
</comment>
<keyword evidence="1" id="KW-1133">Transmembrane helix</keyword>
<protein>
    <submittedName>
        <fullName evidence="2">Uncharacterized protein</fullName>
    </submittedName>
</protein>
<accession>A0ABU1MW25</accession>
<keyword evidence="1" id="KW-0812">Transmembrane</keyword>
<evidence type="ECO:0000313" key="2">
    <source>
        <dbReference type="EMBL" id="MDR6530384.1"/>
    </source>
</evidence>
<organism evidence="2 3">
    <name type="scientific">Caulobacter rhizosphaerae</name>
    <dbReference type="NCBI Taxonomy" id="2010972"/>
    <lineage>
        <taxon>Bacteria</taxon>
        <taxon>Pseudomonadati</taxon>
        <taxon>Pseudomonadota</taxon>
        <taxon>Alphaproteobacteria</taxon>
        <taxon>Caulobacterales</taxon>
        <taxon>Caulobacteraceae</taxon>
        <taxon>Caulobacter</taxon>
    </lineage>
</organism>